<accession>A0ABT5BXT4</accession>
<comment type="caution">
    <text evidence="1">The sequence shown here is derived from an EMBL/GenBank/DDBJ whole genome shotgun (WGS) entry which is preliminary data.</text>
</comment>
<organism evidence="1 2">
    <name type="scientific">Sorangium atrum</name>
    <dbReference type="NCBI Taxonomy" id="2995308"/>
    <lineage>
        <taxon>Bacteria</taxon>
        <taxon>Pseudomonadati</taxon>
        <taxon>Myxococcota</taxon>
        <taxon>Polyangia</taxon>
        <taxon>Polyangiales</taxon>
        <taxon>Polyangiaceae</taxon>
        <taxon>Sorangium</taxon>
    </lineage>
</organism>
<dbReference type="Proteomes" id="UP001217485">
    <property type="component" value="Unassembled WGS sequence"/>
</dbReference>
<sequence>MSTTSEKARLYAVAAHGDQRYGDRPYSFHLDAVAALAEPYGEEAVVVAYLHDVAEDTDVTLASIEAEFGSQVATCVSLLTDEPGANRKERKAKTYAKLAQARGEIEIALVVKAADRLANVRACIADRKASLWRLYQGEQQAFKKAAFRSGQCDPLWSELDRLLADGAFDGQA</sequence>
<dbReference type="Gene3D" id="1.10.3210.10">
    <property type="entry name" value="Hypothetical protein af1432"/>
    <property type="match status" value="1"/>
</dbReference>
<reference evidence="1 2" key="1">
    <citation type="submission" date="2023-01" db="EMBL/GenBank/DDBJ databases">
        <title>Minimal conservation of predation-associated metabolite biosynthetic gene clusters underscores biosynthetic potential of Myxococcota including descriptions for ten novel species: Archangium lansinium sp. nov., Myxococcus landrumus sp. nov., Nannocystis bai.</title>
        <authorList>
            <person name="Ahearne A."/>
            <person name="Stevens C."/>
            <person name="Dowd S."/>
        </authorList>
    </citation>
    <scope>NUCLEOTIDE SEQUENCE [LARGE SCALE GENOMIC DNA]</scope>
    <source>
        <strain evidence="1 2">WIWO2</strain>
    </source>
</reference>
<name>A0ABT5BXT4_9BACT</name>
<evidence type="ECO:0000313" key="1">
    <source>
        <dbReference type="EMBL" id="MDC0678233.1"/>
    </source>
</evidence>
<dbReference type="PANTHER" id="PTHR46246">
    <property type="entry name" value="GUANOSINE-3',5'-BIS(DIPHOSPHATE) 3'-PYROPHOSPHOHYDROLASE MESH1"/>
    <property type="match status" value="1"/>
</dbReference>
<proteinExistence type="predicted"/>
<keyword evidence="2" id="KW-1185">Reference proteome</keyword>
<dbReference type="SUPFAM" id="SSF109604">
    <property type="entry name" value="HD-domain/PDEase-like"/>
    <property type="match status" value="1"/>
</dbReference>
<protein>
    <submittedName>
        <fullName evidence="1">HD domain-containing protein</fullName>
    </submittedName>
</protein>
<gene>
    <name evidence="1" type="ORF">POL72_10845</name>
</gene>
<dbReference type="InterPro" id="IPR052194">
    <property type="entry name" value="MESH1"/>
</dbReference>
<dbReference type="Pfam" id="PF13328">
    <property type="entry name" value="HD_4"/>
    <property type="match status" value="1"/>
</dbReference>
<dbReference type="PANTHER" id="PTHR46246:SF1">
    <property type="entry name" value="GUANOSINE-3',5'-BIS(DIPHOSPHATE) 3'-PYROPHOSPHOHYDROLASE MESH1"/>
    <property type="match status" value="1"/>
</dbReference>
<dbReference type="EMBL" id="JAQNDK010000001">
    <property type="protein sequence ID" value="MDC0678233.1"/>
    <property type="molecule type" value="Genomic_DNA"/>
</dbReference>
<evidence type="ECO:0000313" key="2">
    <source>
        <dbReference type="Proteomes" id="UP001217485"/>
    </source>
</evidence>
<dbReference type="RefSeq" id="WP_272095021.1">
    <property type="nucleotide sequence ID" value="NZ_JAQNDK010000001.1"/>
</dbReference>